<proteinExistence type="predicted"/>
<dbReference type="Gramene" id="KRH24798">
    <property type="protein sequence ID" value="KRH24798"/>
    <property type="gene ID" value="GLYMA_12G063300"/>
</dbReference>
<reference evidence="5 6" key="1">
    <citation type="journal article" date="2010" name="Nature">
        <title>Genome sequence of the palaeopolyploid soybean.</title>
        <authorList>
            <person name="Schmutz J."/>
            <person name="Cannon S.B."/>
            <person name="Schlueter J."/>
            <person name="Ma J."/>
            <person name="Mitros T."/>
            <person name="Nelson W."/>
            <person name="Hyten D.L."/>
            <person name="Song Q."/>
            <person name="Thelen J.J."/>
            <person name="Cheng J."/>
            <person name="Xu D."/>
            <person name="Hellsten U."/>
            <person name="May G.D."/>
            <person name="Yu Y."/>
            <person name="Sakurai T."/>
            <person name="Umezawa T."/>
            <person name="Bhattacharyya M.K."/>
            <person name="Sandhu D."/>
            <person name="Valliyodan B."/>
            <person name="Lindquist E."/>
            <person name="Peto M."/>
            <person name="Grant D."/>
            <person name="Shu S."/>
            <person name="Goodstein D."/>
            <person name="Barry K."/>
            <person name="Futrell-Griggs M."/>
            <person name="Abernathy B."/>
            <person name="Du J."/>
            <person name="Tian Z."/>
            <person name="Zhu L."/>
            <person name="Gill N."/>
            <person name="Joshi T."/>
            <person name="Libault M."/>
            <person name="Sethuraman A."/>
            <person name="Zhang X.-C."/>
            <person name="Shinozaki K."/>
            <person name="Nguyen H.T."/>
            <person name="Wing R.A."/>
            <person name="Cregan P."/>
            <person name="Specht J."/>
            <person name="Grimwood J."/>
            <person name="Rokhsar D."/>
            <person name="Stacey G."/>
            <person name="Shoemaker R.C."/>
            <person name="Jackson S.A."/>
        </authorList>
    </citation>
    <scope>NUCLEOTIDE SEQUENCE [LARGE SCALE GENOMIC DNA]</scope>
    <source>
        <strain evidence="6">cv. Williams 82</strain>
        <tissue evidence="5">Callus</tissue>
    </source>
</reference>
<dbReference type="GO" id="GO:0004672">
    <property type="term" value="F:protein kinase activity"/>
    <property type="evidence" value="ECO:0007669"/>
    <property type="project" value="InterPro"/>
</dbReference>
<name>A0A0R0H1X9_SOYBN</name>
<keyword evidence="7" id="KW-1185">Reference proteome</keyword>
<gene>
    <name evidence="5" type="ORF">GLYMA_12G063300</name>
</gene>
<dbReference type="SUPFAM" id="SSF56112">
    <property type="entry name" value="Protein kinase-like (PK-like)"/>
    <property type="match status" value="1"/>
</dbReference>
<evidence type="ECO:0000313" key="5">
    <source>
        <dbReference type="EMBL" id="KRH24798.1"/>
    </source>
</evidence>
<protein>
    <recommendedName>
        <fullName evidence="2">RING-type E3 ubiquitin transferase</fullName>
        <ecNumber evidence="2">2.3.2.27</ecNumber>
    </recommendedName>
</protein>
<dbReference type="PANTHER" id="PTHR45647">
    <property type="entry name" value="OS02G0152300 PROTEIN"/>
    <property type="match status" value="1"/>
</dbReference>
<dbReference type="EnsemblPlants" id="KRH24798">
    <property type="protein sequence ID" value="KRH24798"/>
    <property type="gene ID" value="GLYMA_12G063300"/>
</dbReference>
<dbReference type="Gene3D" id="1.10.510.10">
    <property type="entry name" value="Transferase(Phosphotransferase) domain 1"/>
    <property type="match status" value="1"/>
</dbReference>
<dbReference type="InterPro" id="IPR001245">
    <property type="entry name" value="Ser-Thr/Tyr_kinase_cat_dom"/>
</dbReference>
<evidence type="ECO:0000256" key="2">
    <source>
        <dbReference type="ARBA" id="ARBA00012483"/>
    </source>
</evidence>
<reference evidence="6" key="2">
    <citation type="submission" date="2018-02" db="UniProtKB">
        <authorList>
            <consortium name="EnsemblPlants"/>
        </authorList>
    </citation>
    <scope>IDENTIFICATION</scope>
    <source>
        <strain evidence="6">Williams 82</strain>
    </source>
</reference>
<dbReference type="GO" id="GO:0061630">
    <property type="term" value="F:ubiquitin protein ligase activity"/>
    <property type="evidence" value="ECO:0007669"/>
    <property type="project" value="UniProtKB-EC"/>
</dbReference>
<evidence type="ECO:0000256" key="1">
    <source>
        <dbReference type="ARBA" id="ARBA00000900"/>
    </source>
</evidence>
<dbReference type="Proteomes" id="UP000008827">
    <property type="component" value="Chromosome 12"/>
</dbReference>
<evidence type="ECO:0000256" key="3">
    <source>
        <dbReference type="ARBA" id="ARBA00022786"/>
    </source>
</evidence>
<sequence length="134" mass="14734">MSILTFSFFSLVVQHKVLGSLQHPLLVTLLGVCPEALSFVYEYLPSGSVQDYLLRKNSLLPLTWNIRARACWIAEIATALSSYILAGRTGVGLAGEVRRAVSFGKLYSILDSSAGEWNSTVAHDWLNWDCNAAN</sequence>
<keyword evidence="3" id="KW-0833">Ubl conjugation pathway</keyword>
<evidence type="ECO:0000259" key="4">
    <source>
        <dbReference type="Pfam" id="PF07714"/>
    </source>
</evidence>
<dbReference type="EC" id="2.3.2.27" evidence="2"/>
<evidence type="ECO:0000313" key="6">
    <source>
        <dbReference type="EnsemblPlants" id="KRH24798"/>
    </source>
</evidence>
<dbReference type="Pfam" id="PF07714">
    <property type="entry name" value="PK_Tyr_Ser-Thr"/>
    <property type="match status" value="1"/>
</dbReference>
<evidence type="ECO:0000313" key="7">
    <source>
        <dbReference type="Proteomes" id="UP000008827"/>
    </source>
</evidence>
<dbReference type="PANTHER" id="PTHR45647:SF43">
    <property type="entry name" value="OS10G0100500 PROTEIN"/>
    <property type="match status" value="1"/>
</dbReference>
<dbReference type="InterPro" id="IPR011009">
    <property type="entry name" value="Kinase-like_dom_sf"/>
</dbReference>
<dbReference type="InParanoid" id="A0A0R0H1X9"/>
<reference evidence="5" key="3">
    <citation type="submission" date="2018-07" db="EMBL/GenBank/DDBJ databases">
        <title>WGS assembly of Glycine max.</title>
        <authorList>
            <person name="Schmutz J."/>
            <person name="Cannon S."/>
            <person name="Schlueter J."/>
            <person name="Ma J."/>
            <person name="Mitros T."/>
            <person name="Nelson W."/>
            <person name="Hyten D."/>
            <person name="Song Q."/>
            <person name="Thelen J."/>
            <person name="Cheng J."/>
            <person name="Xu D."/>
            <person name="Hellsten U."/>
            <person name="May G."/>
            <person name="Yu Y."/>
            <person name="Sakurai T."/>
            <person name="Umezawa T."/>
            <person name="Bhattacharyya M."/>
            <person name="Sandhu D."/>
            <person name="Valliyodan B."/>
            <person name="Lindquist E."/>
            <person name="Peto M."/>
            <person name="Grant D."/>
            <person name="Shu S."/>
            <person name="Goodstein D."/>
            <person name="Barry K."/>
            <person name="Futrell-Griggs M."/>
            <person name="Abernathy B."/>
            <person name="Du J."/>
            <person name="Tian Z."/>
            <person name="Zhu L."/>
            <person name="Gill N."/>
            <person name="Joshi T."/>
            <person name="Libault M."/>
            <person name="Sethuraman A."/>
            <person name="Zhang X."/>
            <person name="Shinozaki K."/>
            <person name="Nguyen H."/>
            <person name="Wing R."/>
            <person name="Cregan P."/>
            <person name="Specht J."/>
            <person name="Grimwood J."/>
            <person name="Rokhsar D."/>
            <person name="Stacey G."/>
            <person name="Shoemaker R."/>
            <person name="Jackson S."/>
        </authorList>
    </citation>
    <scope>NUCLEOTIDE SEQUENCE</scope>
    <source>
        <tissue evidence="5">Callus</tissue>
    </source>
</reference>
<dbReference type="AlphaFoldDB" id="A0A0R0H1X9"/>
<dbReference type="STRING" id="3847.A0A0R0H1X9"/>
<feature type="domain" description="Serine-threonine/tyrosine-protein kinase catalytic" evidence="4">
    <location>
        <begin position="14"/>
        <end position="79"/>
    </location>
</feature>
<organism evidence="5">
    <name type="scientific">Glycine max</name>
    <name type="common">Soybean</name>
    <name type="synonym">Glycine hispida</name>
    <dbReference type="NCBI Taxonomy" id="3847"/>
    <lineage>
        <taxon>Eukaryota</taxon>
        <taxon>Viridiplantae</taxon>
        <taxon>Streptophyta</taxon>
        <taxon>Embryophyta</taxon>
        <taxon>Tracheophyta</taxon>
        <taxon>Spermatophyta</taxon>
        <taxon>Magnoliopsida</taxon>
        <taxon>eudicotyledons</taxon>
        <taxon>Gunneridae</taxon>
        <taxon>Pentapetalae</taxon>
        <taxon>rosids</taxon>
        <taxon>fabids</taxon>
        <taxon>Fabales</taxon>
        <taxon>Fabaceae</taxon>
        <taxon>Papilionoideae</taxon>
        <taxon>50 kb inversion clade</taxon>
        <taxon>NPAAA clade</taxon>
        <taxon>indigoferoid/millettioid clade</taxon>
        <taxon>Phaseoleae</taxon>
        <taxon>Glycine</taxon>
        <taxon>Glycine subgen. Soja</taxon>
    </lineage>
</organism>
<dbReference type="EMBL" id="CM000845">
    <property type="protein sequence ID" value="KRH24798.1"/>
    <property type="molecule type" value="Genomic_DNA"/>
</dbReference>
<accession>A0A0R0H1X9</accession>
<dbReference type="InterPro" id="IPR051348">
    <property type="entry name" value="U-box_ubiquitin_ligases"/>
</dbReference>
<comment type="catalytic activity">
    <reaction evidence="1">
        <text>S-ubiquitinyl-[E2 ubiquitin-conjugating enzyme]-L-cysteine + [acceptor protein]-L-lysine = [E2 ubiquitin-conjugating enzyme]-L-cysteine + N(6)-ubiquitinyl-[acceptor protein]-L-lysine.</text>
        <dbReference type="EC" id="2.3.2.27"/>
    </reaction>
</comment>